<keyword evidence="2" id="KW-1185">Reference proteome</keyword>
<gene>
    <name evidence="1" type="ORF">ABIE13_001546</name>
</gene>
<dbReference type="Proteomes" id="UP001549320">
    <property type="component" value="Unassembled WGS sequence"/>
</dbReference>
<evidence type="ECO:0000313" key="1">
    <source>
        <dbReference type="EMBL" id="MET4576437.1"/>
    </source>
</evidence>
<accession>A0ABV2Q5Z2</accession>
<dbReference type="EMBL" id="JBEPSH010000003">
    <property type="protein sequence ID" value="MET4576437.1"/>
    <property type="molecule type" value="Genomic_DNA"/>
</dbReference>
<evidence type="ECO:0008006" key="3">
    <source>
        <dbReference type="Google" id="ProtNLM"/>
    </source>
</evidence>
<comment type="caution">
    <text evidence="1">The sequence shown here is derived from an EMBL/GenBank/DDBJ whole genome shotgun (WGS) entry which is preliminary data.</text>
</comment>
<reference evidence="1 2" key="1">
    <citation type="submission" date="2024-06" db="EMBL/GenBank/DDBJ databases">
        <title>Sorghum-associated microbial communities from plants grown in Nebraska, USA.</title>
        <authorList>
            <person name="Schachtman D."/>
        </authorList>
    </citation>
    <scope>NUCLEOTIDE SEQUENCE [LARGE SCALE GENOMIC DNA]</scope>
    <source>
        <strain evidence="1 2">2709</strain>
    </source>
</reference>
<proteinExistence type="predicted"/>
<protein>
    <recommendedName>
        <fullName evidence="3">Secreted protein</fullName>
    </recommendedName>
</protein>
<sequence>MLRGGKAGWGSFYVLLFPVWGDRLGQGCRGGPTHLGKRRLSCPRRLLVASALALRSEAGECARRRTYSFCSAKNSRPKKAAPSPCPFAALRASSGARSRGGAAELATFASLNTLKQLPQASSRSKSILQCSCPPLDLRSSARPKGWDTHSGHCFARPGNCESEADRARPYPATFFLLTPPSELPSHPCTVAMPWVS</sequence>
<name>A0ABV2Q5Z2_9BURK</name>
<evidence type="ECO:0000313" key="2">
    <source>
        <dbReference type="Proteomes" id="UP001549320"/>
    </source>
</evidence>
<organism evidence="1 2">
    <name type="scientific">Ottowia thiooxydans</name>
    <dbReference type="NCBI Taxonomy" id="219182"/>
    <lineage>
        <taxon>Bacteria</taxon>
        <taxon>Pseudomonadati</taxon>
        <taxon>Pseudomonadota</taxon>
        <taxon>Betaproteobacteria</taxon>
        <taxon>Burkholderiales</taxon>
        <taxon>Comamonadaceae</taxon>
        <taxon>Ottowia</taxon>
    </lineage>
</organism>